<protein>
    <submittedName>
        <fullName evidence="2">Uncharacterized protein</fullName>
    </submittedName>
</protein>
<feature type="signal peptide" evidence="1">
    <location>
        <begin position="1"/>
        <end position="24"/>
    </location>
</feature>
<comment type="caution">
    <text evidence="2">The sequence shown here is derived from an EMBL/GenBank/DDBJ whole genome shotgun (WGS) entry which is preliminary data.</text>
</comment>
<reference evidence="2 3" key="1">
    <citation type="journal article" date="2017" name="Gigascience">
        <title>Genome sequence of the small brown planthopper, Laodelphax striatellus.</title>
        <authorList>
            <person name="Zhu J."/>
            <person name="Jiang F."/>
            <person name="Wang X."/>
            <person name="Yang P."/>
            <person name="Bao Y."/>
            <person name="Zhao W."/>
            <person name="Wang W."/>
            <person name="Lu H."/>
            <person name="Wang Q."/>
            <person name="Cui N."/>
            <person name="Li J."/>
            <person name="Chen X."/>
            <person name="Luo L."/>
            <person name="Yu J."/>
            <person name="Kang L."/>
            <person name="Cui F."/>
        </authorList>
    </citation>
    <scope>NUCLEOTIDE SEQUENCE [LARGE SCALE GENOMIC DNA]</scope>
    <source>
        <strain evidence="2">Lst14</strain>
    </source>
</reference>
<evidence type="ECO:0000256" key="1">
    <source>
        <dbReference type="SAM" id="SignalP"/>
    </source>
</evidence>
<evidence type="ECO:0000313" key="2">
    <source>
        <dbReference type="EMBL" id="RZF35717.1"/>
    </source>
</evidence>
<sequence length="234" mass="27772">MKSISVCNMLLCLSMGFLLVAVDALYEDEAKLPEKIYRSYFENRNQLLADSMMKNDNLKQLLQKHHMPDPDTNTSFHEELKKIIILHLNSYFIRLQIPTLLPYIDAFIKKELIAMETPRQGKIPMRLVLKDFTKFLVDEQKKSHNLQELIDIIDRADFNFRNDLTRALLSRLDLGKMEEQKFYKDLCDAINNDEKWFSKIIIDNFFELNRNLFAIVVNMKVEVDNFFKEVNRQQ</sequence>
<keyword evidence="1" id="KW-0732">Signal</keyword>
<accession>A0A482WQ60</accession>
<keyword evidence="3" id="KW-1185">Reference proteome</keyword>
<evidence type="ECO:0000313" key="3">
    <source>
        <dbReference type="Proteomes" id="UP000291343"/>
    </source>
</evidence>
<dbReference type="AlphaFoldDB" id="A0A482WQ60"/>
<dbReference type="SMR" id="A0A482WQ60"/>
<dbReference type="EMBL" id="QKKF02027689">
    <property type="protein sequence ID" value="RZF35717.1"/>
    <property type="molecule type" value="Genomic_DNA"/>
</dbReference>
<organism evidence="2 3">
    <name type="scientific">Laodelphax striatellus</name>
    <name type="common">Small brown planthopper</name>
    <name type="synonym">Delphax striatella</name>
    <dbReference type="NCBI Taxonomy" id="195883"/>
    <lineage>
        <taxon>Eukaryota</taxon>
        <taxon>Metazoa</taxon>
        <taxon>Ecdysozoa</taxon>
        <taxon>Arthropoda</taxon>
        <taxon>Hexapoda</taxon>
        <taxon>Insecta</taxon>
        <taxon>Pterygota</taxon>
        <taxon>Neoptera</taxon>
        <taxon>Paraneoptera</taxon>
        <taxon>Hemiptera</taxon>
        <taxon>Auchenorrhyncha</taxon>
        <taxon>Fulgoroidea</taxon>
        <taxon>Delphacidae</taxon>
        <taxon>Criomorphinae</taxon>
        <taxon>Laodelphax</taxon>
    </lineage>
</organism>
<proteinExistence type="predicted"/>
<name>A0A482WQ60_LAOST</name>
<feature type="chain" id="PRO_5019751828" evidence="1">
    <location>
        <begin position="25"/>
        <end position="234"/>
    </location>
</feature>
<dbReference type="Proteomes" id="UP000291343">
    <property type="component" value="Unassembled WGS sequence"/>
</dbReference>
<dbReference type="InParanoid" id="A0A482WQ60"/>
<gene>
    <name evidence="2" type="ORF">LSTR_LSTR009585</name>
</gene>